<dbReference type="InterPro" id="IPR005475">
    <property type="entry name" value="Transketolase-like_Pyr-bd"/>
</dbReference>
<dbReference type="RefSeq" id="XP_004830528.1">
    <property type="nucleotide sequence ID" value="XM_004830471.1"/>
</dbReference>
<evidence type="ECO:0000256" key="5">
    <source>
        <dbReference type="ARBA" id="ARBA00011738"/>
    </source>
</evidence>
<dbReference type="Pfam" id="PF02779">
    <property type="entry name" value="Transket_pyr"/>
    <property type="match status" value="1"/>
</dbReference>
<comment type="similarity">
    <text evidence="4">Belongs to the transketolase family. DXPS subfamily.</text>
</comment>
<name>L0AZ47_THEEQ</name>
<comment type="cofactor">
    <cofactor evidence="2">
        <name>thiamine diphosphate</name>
        <dbReference type="ChEBI" id="CHEBI:58937"/>
    </cofactor>
</comment>
<dbReference type="InterPro" id="IPR033248">
    <property type="entry name" value="Transketolase_C"/>
</dbReference>
<dbReference type="VEuPathDB" id="PiroplasmaDB:BEWA_002690"/>
<dbReference type="Proteomes" id="UP000031512">
    <property type="component" value="Chromosome 3"/>
</dbReference>
<dbReference type="GeneID" id="15805408"/>
<feature type="compositionally biased region" description="Basic and acidic residues" evidence="13">
    <location>
        <begin position="56"/>
        <end position="65"/>
    </location>
</feature>
<dbReference type="EC" id="2.2.1.7" evidence="6"/>
<dbReference type="EMBL" id="CP001670">
    <property type="protein sequence ID" value="AFZ80862.1"/>
    <property type="molecule type" value="Genomic_DNA"/>
</dbReference>
<evidence type="ECO:0000256" key="2">
    <source>
        <dbReference type="ARBA" id="ARBA00001964"/>
    </source>
</evidence>
<feature type="domain" description="Transketolase-like pyrimidine-binding" evidence="14">
    <location>
        <begin position="387"/>
        <end position="551"/>
    </location>
</feature>
<evidence type="ECO:0000313" key="16">
    <source>
        <dbReference type="Proteomes" id="UP000031512"/>
    </source>
</evidence>
<dbReference type="CDD" id="cd07033">
    <property type="entry name" value="TPP_PYR_DXS_TK_like"/>
    <property type="match status" value="1"/>
</dbReference>
<evidence type="ECO:0000256" key="8">
    <source>
        <dbReference type="ARBA" id="ARBA00022723"/>
    </source>
</evidence>
<dbReference type="InterPro" id="IPR009014">
    <property type="entry name" value="Transketo_C/PFOR_II"/>
</dbReference>
<proteinExistence type="inferred from homology"/>
<keyword evidence="16" id="KW-1185">Reference proteome</keyword>
<dbReference type="PANTHER" id="PTHR43322:SF5">
    <property type="entry name" value="1-DEOXY-D-XYLULOSE-5-PHOSPHATE SYNTHASE, CHLOROPLASTIC"/>
    <property type="match status" value="1"/>
</dbReference>
<feature type="compositionally biased region" description="Polar residues" evidence="13">
    <location>
        <begin position="67"/>
        <end position="81"/>
    </location>
</feature>
<comment type="cofactor">
    <cofactor evidence="1">
        <name>Mg(2+)</name>
        <dbReference type="ChEBI" id="CHEBI:18420"/>
    </cofactor>
</comment>
<evidence type="ECO:0000259" key="14">
    <source>
        <dbReference type="SMART" id="SM00861"/>
    </source>
</evidence>
<dbReference type="CDD" id="cd02007">
    <property type="entry name" value="TPP_DXS"/>
    <property type="match status" value="1"/>
</dbReference>
<dbReference type="InterPro" id="IPR005477">
    <property type="entry name" value="Dxylulose-5-P_synthase"/>
</dbReference>
<evidence type="ECO:0000256" key="9">
    <source>
        <dbReference type="ARBA" id="ARBA00022842"/>
    </source>
</evidence>
<evidence type="ECO:0000256" key="4">
    <source>
        <dbReference type="ARBA" id="ARBA00011081"/>
    </source>
</evidence>
<dbReference type="AlphaFoldDB" id="L0AZ47"/>
<evidence type="ECO:0000256" key="7">
    <source>
        <dbReference type="ARBA" id="ARBA00022679"/>
    </source>
</evidence>
<keyword evidence="8" id="KW-0479">Metal-binding</keyword>
<dbReference type="STRING" id="1537102.L0AZ47"/>
<evidence type="ECO:0000256" key="13">
    <source>
        <dbReference type="SAM" id="MobiDB-lite"/>
    </source>
</evidence>
<dbReference type="GO" id="GO:0009228">
    <property type="term" value="P:thiamine biosynthetic process"/>
    <property type="evidence" value="ECO:0007669"/>
    <property type="project" value="UniProtKB-KW"/>
</dbReference>
<comment type="pathway">
    <text evidence="3">Metabolic intermediate biosynthesis; 1-deoxy-D-xylulose 5-phosphate biosynthesis; 1-deoxy-D-xylulose 5-phosphate from D-glyceraldehyde 3-phosphate and pyruvate: step 1/1.</text>
</comment>
<keyword evidence="11" id="KW-0786">Thiamine pyrophosphate</keyword>
<sequence>MAHITLQHVARSLRTNGPLSGGFGSCNISGFINAIGNTPNIGYGARHKSTISYNKCSKDGSDRQTRSTHSQATASLNASSEIPGTSSLECKLLESIDSPSDLKNLEEGELLKLCDEIRDFLKHSINPIGGHYSGNLGVVELTVALHYIFNSPDDRIVWDIGHQAYIHKILTGRRNHMKNIRQKDGISGFCRIWESPHDQFGAGHSSTSIGALQGLYMADYTLKKDEGRNYICIIGDGGMTGGLAYESLSYSCTIKSPLVIIYNDNEQSSLPTGLPAMNGVGPVTPFFMYNRSQMSTVSGNEAINLMDTSGPIDILGPIDGHNMQDLLNVFKYIRGSSSRAKKPIIVHVKTIKGRGCDKALQSLDRLHAITPFSLFPMDGQKAAAKPQGFSELFIKTLIDIAETDPKVVAITAGMPSGTAVGKFGMKYPTRTFDVGIAEQHAVTFSAGLALGGAKPFCCLYSTFLQRALDQVIHDVALQNAPVRLIVDRAGLVGNDGSSHHGSYDLSFLRPIHNCVFMVPSSGTELVAMTKLAHSIDDKMSVIRYPKLAAEVDPNLSIEEIYSEILKFKSRVVQYGDSKVAVLCLGPILSDAAKALEILNLKATLVDVRFLNPLDTELIDKIAQDHDVIFTAEDGTSGGFGSAVLEHLSDTGVIKRGIQVKTIRYPRAYIHHATQKEQRELAGVDHVGIANQIKQALCC</sequence>
<dbReference type="Pfam" id="PF02780">
    <property type="entry name" value="Transketolase_C"/>
    <property type="match status" value="1"/>
</dbReference>
<dbReference type="OrthoDB" id="10266385at2759"/>
<reference evidence="15 16" key="1">
    <citation type="journal article" date="2012" name="BMC Genomics">
        <title>Comparative genomic analysis and phylogenetic position of Theileria equi.</title>
        <authorList>
            <person name="Kappmeyer L.S."/>
            <person name="Thiagarajan M."/>
            <person name="Herndon D.R."/>
            <person name="Ramsay J.D."/>
            <person name="Caler E."/>
            <person name="Djikeng A."/>
            <person name="Gillespie J.J."/>
            <person name="Lau A.O."/>
            <person name="Roalson E.H."/>
            <person name="Silva J.C."/>
            <person name="Silva M.G."/>
            <person name="Suarez C.E."/>
            <person name="Ueti M.W."/>
            <person name="Nene V.M."/>
            <person name="Mealey R.H."/>
            <person name="Knowles D.P."/>
            <person name="Brayton K.A."/>
        </authorList>
    </citation>
    <scope>NUCLEOTIDE SEQUENCE [LARGE SCALE GENOMIC DNA]</scope>
    <source>
        <strain evidence="15 16">WA</strain>
    </source>
</reference>
<organism evidence="15 16">
    <name type="scientific">Theileria equi strain WA</name>
    <dbReference type="NCBI Taxonomy" id="1537102"/>
    <lineage>
        <taxon>Eukaryota</taxon>
        <taxon>Sar</taxon>
        <taxon>Alveolata</taxon>
        <taxon>Apicomplexa</taxon>
        <taxon>Aconoidasida</taxon>
        <taxon>Piroplasmida</taxon>
        <taxon>Theileriidae</taxon>
        <taxon>Theileria</taxon>
    </lineage>
</organism>
<dbReference type="GO" id="GO:0016114">
    <property type="term" value="P:terpenoid biosynthetic process"/>
    <property type="evidence" value="ECO:0007669"/>
    <property type="project" value="InterPro"/>
</dbReference>
<evidence type="ECO:0000256" key="1">
    <source>
        <dbReference type="ARBA" id="ARBA00001946"/>
    </source>
</evidence>
<dbReference type="GO" id="GO:0008661">
    <property type="term" value="F:1-deoxy-D-xylulose-5-phosphate synthase activity"/>
    <property type="evidence" value="ECO:0007669"/>
    <property type="project" value="UniProtKB-EC"/>
</dbReference>
<evidence type="ECO:0000256" key="3">
    <source>
        <dbReference type="ARBA" id="ARBA00004980"/>
    </source>
</evidence>
<dbReference type="NCBIfam" id="NF003933">
    <property type="entry name" value="PRK05444.2-2"/>
    <property type="match status" value="1"/>
</dbReference>
<evidence type="ECO:0000256" key="10">
    <source>
        <dbReference type="ARBA" id="ARBA00022977"/>
    </source>
</evidence>
<evidence type="ECO:0000256" key="6">
    <source>
        <dbReference type="ARBA" id="ARBA00013150"/>
    </source>
</evidence>
<keyword evidence="12" id="KW-0414">Isoprene biosynthesis</keyword>
<evidence type="ECO:0000256" key="12">
    <source>
        <dbReference type="ARBA" id="ARBA00023229"/>
    </source>
</evidence>
<evidence type="ECO:0000313" key="15">
    <source>
        <dbReference type="EMBL" id="AFZ80862.1"/>
    </source>
</evidence>
<dbReference type="SMART" id="SM00861">
    <property type="entry name" value="Transket_pyr"/>
    <property type="match status" value="1"/>
</dbReference>
<keyword evidence="9" id="KW-0460">Magnesium</keyword>
<dbReference type="Gene3D" id="3.40.50.970">
    <property type="match status" value="2"/>
</dbReference>
<dbReference type="SUPFAM" id="SSF52518">
    <property type="entry name" value="Thiamin diphosphate-binding fold (THDP-binding)"/>
    <property type="match status" value="1"/>
</dbReference>
<comment type="subunit">
    <text evidence="5">Homodimer.</text>
</comment>
<dbReference type="InterPro" id="IPR029061">
    <property type="entry name" value="THDP-binding"/>
</dbReference>
<protein>
    <recommendedName>
        <fullName evidence="6">1-deoxy-D-xylulose-5-phosphate synthase</fullName>
        <ecNumber evidence="6">2.2.1.7</ecNumber>
    </recommendedName>
</protein>
<dbReference type="Gene3D" id="3.40.50.920">
    <property type="match status" value="1"/>
</dbReference>
<keyword evidence="10" id="KW-0784">Thiamine biosynthesis</keyword>
<dbReference type="UniPathway" id="UPA00064">
    <property type="reaction ID" value="UER00091"/>
</dbReference>
<gene>
    <name evidence="15" type="ORF">BEWA_002690</name>
</gene>
<dbReference type="PANTHER" id="PTHR43322">
    <property type="entry name" value="1-D-DEOXYXYLULOSE 5-PHOSPHATE SYNTHASE-RELATED"/>
    <property type="match status" value="1"/>
</dbReference>
<evidence type="ECO:0000256" key="11">
    <source>
        <dbReference type="ARBA" id="ARBA00023052"/>
    </source>
</evidence>
<accession>L0AZ47</accession>
<dbReference type="KEGG" id="beq:BEWA_002690"/>
<feature type="region of interest" description="Disordered" evidence="13">
    <location>
        <begin position="55"/>
        <end position="81"/>
    </location>
</feature>
<keyword evidence="7 15" id="KW-0808">Transferase</keyword>
<dbReference type="SUPFAM" id="SSF52922">
    <property type="entry name" value="TK C-terminal domain-like"/>
    <property type="match status" value="1"/>
</dbReference>
<dbReference type="GO" id="GO:0046872">
    <property type="term" value="F:metal ion binding"/>
    <property type="evidence" value="ECO:0007669"/>
    <property type="project" value="UniProtKB-KW"/>
</dbReference>
<dbReference type="HAMAP" id="MF_00315">
    <property type="entry name" value="DXP_synth"/>
    <property type="match status" value="1"/>
</dbReference>
<dbReference type="Pfam" id="PF13292">
    <property type="entry name" value="DXP_synthase_N"/>
    <property type="match status" value="1"/>
</dbReference>
<dbReference type="eggNOG" id="KOG0523">
    <property type="taxonomic scope" value="Eukaryota"/>
</dbReference>